<evidence type="ECO:0000313" key="1">
    <source>
        <dbReference type="EMBL" id="MPM26979.1"/>
    </source>
</evidence>
<evidence type="ECO:0008006" key="2">
    <source>
        <dbReference type="Google" id="ProtNLM"/>
    </source>
</evidence>
<reference evidence="1" key="1">
    <citation type="submission" date="2019-08" db="EMBL/GenBank/DDBJ databases">
        <authorList>
            <person name="Kucharzyk K."/>
            <person name="Murdoch R.W."/>
            <person name="Higgins S."/>
            <person name="Loffler F."/>
        </authorList>
    </citation>
    <scope>NUCLEOTIDE SEQUENCE</scope>
</reference>
<comment type="caution">
    <text evidence="1">The sequence shown here is derived from an EMBL/GenBank/DDBJ whole genome shotgun (WGS) entry which is preliminary data.</text>
</comment>
<proteinExistence type="predicted"/>
<gene>
    <name evidence="1" type="ORF">SDC9_73484</name>
</gene>
<protein>
    <recommendedName>
        <fullName evidence="2">Lipoprotein</fullName>
    </recommendedName>
</protein>
<dbReference type="EMBL" id="VSSQ01004877">
    <property type="protein sequence ID" value="MPM26979.1"/>
    <property type="molecule type" value="Genomic_DNA"/>
</dbReference>
<sequence length="178" mass="20708">MKNVIFIFFISLVLCSCNKMSPIDFVKWVENEDNGLRKEKTIGECRFEIQYCPDEYISIKKGSKDIPFTNIDNRETDSGLCFIFRIERLSDNYDPSAFQLINEANFRLMSEADTVGSSMVLYENNFRLSSVESYTVLFDDIQAKNDFRFVYDGQVSMTGPVIFSFKKEDIKRIPEINN</sequence>
<name>A0A644YF65_9ZZZZ</name>
<dbReference type="AlphaFoldDB" id="A0A644YF65"/>
<accession>A0A644YF65</accession>
<dbReference type="PROSITE" id="PS51257">
    <property type="entry name" value="PROKAR_LIPOPROTEIN"/>
    <property type="match status" value="1"/>
</dbReference>
<organism evidence="1">
    <name type="scientific">bioreactor metagenome</name>
    <dbReference type="NCBI Taxonomy" id="1076179"/>
    <lineage>
        <taxon>unclassified sequences</taxon>
        <taxon>metagenomes</taxon>
        <taxon>ecological metagenomes</taxon>
    </lineage>
</organism>